<organism evidence="2 3">
    <name type="scientific">Candidatus Methylumidiphilus alinenensis</name>
    <dbReference type="NCBI Taxonomy" id="2202197"/>
    <lineage>
        <taxon>Bacteria</taxon>
        <taxon>Pseudomonadati</taxon>
        <taxon>Pseudomonadota</taxon>
        <taxon>Gammaproteobacteria</taxon>
        <taxon>Methylococcales</taxon>
        <taxon>Candidatus Methylumidiphilus</taxon>
    </lineage>
</organism>
<feature type="transmembrane region" description="Helical" evidence="1">
    <location>
        <begin position="48"/>
        <end position="71"/>
    </location>
</feature>
<dbReference type="PROSITE" id="PS00804">
    <property type="entry name" value="CALRETICULIN_2"/>
    <property type="match status" value="1"/>
</dbReference>
<dbReference type="AlphaFoldDB" id="A0A2W4RKW7"/>
<proteinExistence type="predicted"/>
<feature type="transmembrane region" description="Helical" evidence="1">
    <location>
        <begin position="158"/>
        <end position="176"/>
    </location>
</feature>
<comment type="caution">
    <text evidence="2">The sequence shown here is derived from an EMBL/GenBank/DDBJ whole genome shotgun (WGS) entry which is preliminary data.</text>
</comment>
<sequence length="951" mass="104461">MFDTLDWKPWALVGLGAIWGFVFDRLARLHRPESDSGDYWTRTVEWCLYPLATLLLLSWLSHSFGAWPGLYSDQTAEFAQDDIVRYGLLAGPFIFWALALAFGFFVKPASAESAHWLAGGVGFANTRHWLWWQVAVLAVLLGLGASPFDGLDTPPYPAGVWSVLAVTALTLAGIACSGGRPPWVKAVAEAPQAQALAKLEDWPGLMVAANFQIENLANWTAADAPARTLPDPSAQGLAVRFEAMGARGLAPELIEAVTALMRREPCGGDGYGAVRVVFGPDDCGQTESVGLMASLLDRQSHTVTLIITPQGADWLVAQLQGWLPESVQRIVALRYGELPENAAVWVADAEILSDFLLPKLKDSPRSIARVGLVVWWRLHDYSGVMAANLWAITRRLHRLLRMHGREDLRTLALLCRVADDAQTDDFVRRLLPHAVLPKTYVEPRRAQAVALHVVHARDAKAAARQHLLLGAAAASMAGKWPTAIAPPDFISADEFAQFCGQTVNGLTIGGQLCPSPDRAGARLLQIRPADLLALPDMLSQGGRGIEGLAIHHVGIMQPVNPYMAYKLKGLTKTKGFTASRRLICAESCPAIIKRHLLLGLNELPETRGGLLDNALWKQDSVDETLNYLARAGKLSKEEVRYLDGNNRLAIDFEYRSRDTPDDQYRPLDTVGLKLIKVREPAGGGQGGGIRMRLDPERLLIKAYPGRVFMHEGRRYRISDWSCVEDVVRKGELDCRLENRARSTWRCNTSRLYGIKPLDDSAPVAIGRQGRLTRLAVELSYAEEVTGRIEWTDDPCREWMDTIQQSFYIEAIANDKSPIKTQAQVLRLMDPPDDASALPSLCQALRHVLPTHLGIEEDALAVVSLNGESRIGGEGLFGIAIVDLYPGGIGLIKAVHDDSAFWLDVLQSTSEWLENCRAEDLRQHPIALAAGADQPPQPQAALKVLRQVLTTA</sequence>
<evidence type="ECO:0000313" key="3">
    <source>
        <dbReference type="Proteomes" id="UP000249396"/>
    </source>
</evidence>
<dbReference type="GO" id="GO:0005509">
    <property type="term" value="F:calcium ion binding"/>
    <property type="evidence" value="ECO:0007669"/>
    <property type="project" value="InterPro"/>
</dbReference>
<dbReference type="EMBL" id="QJPH01000150">
    <property type="protein sequence ID" value="PZN84571.1"/>
    <property type="molecule type" value="Genomic_DNA"/>
</dbReference>
<evidence type="ECO:0000313" key="2">
    <source>
        <dbReference type="EMBL" id="PZN84571.1"/>
    </source>
</evidence>
<keyword evidence="1" id="KW-1133">Transmembrane helix</keyword>
<feature type="transmembrane region" description="Helical" evidence="1">
    <location>
        <begin position="83"/>
        <end position="106"/>
    </location>
</feature>
<reference evidence="2 3" key="1">
    <citation type="journal article" date="2018" name="Aquat. Microb. Ecol.">
        <title>Gammaproteobacterial methanotrophs dominate.</title>
        <authorList>
            <person name="Rissanen A.J."/>
            <person name="Saarenheimo J."/>
            <person name="Tiirola M."/>
            <person name="Peura S."/>
            <person name="Aalto S.L."/>
            <person name="Karvinen A."/>
            <person name="Nykanen H."/>
        </authorList>
    </citation>
    <scope>NUCLEOTIDE SEQUENCE [LARGE SCALE GENOMIC DNA]</scope>
    <source>
        <strain evidence="2">AMbin10</strain>
    </source>
</reference>
<keyword evidence="1" id="KW-0812">Transmembrane</keyword>
<feature type="transmembrane region" description="Helical" evidence="1">
    <location>
        <begin position="129"/>
        <end position="146"/>
    </location>
</feature>
<protein>
    <submittedName>
        <fullName evidence="2">Uncharacterized protein</fullName>
    </submittedName>
</protein>
<dbReference type="Proteomes" id="UP000249396">
    <property type="component" value="Unassembled WGS sequence"/>
</dbReference>
<keyword evidence="1" id="KW-0472">Membrane</keyword>
<accession>A0A2W4RKW7</accession>
<name>A0A2W4RKW7_9GAMM</name>
<dbReference type="InterPro" id="IPR018124">
    <property type="entry name" value="Calret/calnex_CS"/>
</dbReference>
<gene>
    <name evidence="2" type="ORF">DM484_02640</name>
</gene>
<feature type="transmembrane region" description="Helical" evidence="1">
    <location>
        <begin position="7"/>
        <end position="27"/>
    </location>
</feature>
<evidence type="ECO:0000256" key="1">
    <source>
        <dbReference type="SAM" id="Phobius"/>
    </source>
</evidence>